<dbReference type="EMBL" id="VMRY01000010">
    <property type="protein sequence ID" value="TVT58128.1"/>
    <property type="molecule type" value="Genomic_DNA"/>
</dbReference>
<protein>
    <submittedName>
        <fullName evidence="4">ADP compounds hydrolase NudE</fullName>
    </submittedName>
</protein>
<accession>A0A558DAU9</accession>
<dbReference type="GO" id="GO:0004081">
    <property type="term" value="F:bis(5'-nucleosyl)-tetraphosphatase (asymmetrical) activity"/>
    <property type="evidence" value="ECO:0007669"/>
    <property type="project" value="TreeGrafter"/>
</dbReference>
<comment type="caution">
    <text evidence="4">The sequence shown here is derived from an EMBL/GenBank/DDBJ whole genome shotgun (WGS) entry which is preliminary data.</text>
</comment>
<dbReference type="AlphaFoldDB" id="A0A558DAU9"/>
<proteinExistence type="predicted"/>
<dbReference type="Gene3D" id="3.90.79.10">
    <property type="entry name" value="Nucleoside Triphosphate Pyrophosphohydrolase"/>
    <property type="match status" value="1"/>
</dbReference>
<sequence length="184" mass="20751">MPKPPEIKARRTLNETGVFHIEEIDLEFSNGEQRTYQRVVGSDEGAVLVVPLLDENTLLLIREYAAGVNQYELAFPKGHIEKGEDVLSAANREMQEETGYAARQLELLSSVSVAPGYIFHTTHIVLASDLYPQRLAGDEPEEIEVVPWKLSAFRQLLEQPDFTEARSQLALFLARDKLQSKTIE</sequence>
<dbReference type="Proteomes" id="UP000317355">
    <property type="component" value="Unassembled WGS sequence"/>
</dbReference>
<dbReference type="Pfam" id="PF00293">
    <property type="entry name" value="NUDIX"/>
    <property type="match status" value="1"/>
</dbReference>
<organism evidence="4 5">
    <name type="scientific">Sedimenticola thiotaurini</name>
    <dbReference type="NCBI Taxonomy" id="1543721"/>
    <lineage>
        <taxon>Bacteria</taxon>
        <taxon>Pseudomonadati</taxon>
        <taxon>Pseudomonadota</taxon>
        <taxon>Gammaproteobacteria</taxon>
        <taxon>Chromatiales</taxon>
        <taxon>Sedimenticolaceae</taxon>
        <taxon>Sedimenticola</taxon>
    </lineage>
</organism>
<keyword evidence="2 4" id="KW-0378">Hydrolase</keyword>
<dbReference type="NCBIfam" id="NF008736">
    <property type="entry name" value="PRK11762.1"/>
    <property type="match status" value="1"/>
</dbReference>
<comment type="cofactor">
    <cofactor evidence="1">
        <name>Mg(2+)</name>
        <dbReference type="ChEBI" id="CHEBI:18420"/>
    </cofactor>
</comment>
<reference evidence="4 5" key="1">
    <citation type="submission" date="2019-07" db="EMBL/GenBank/DDBJ databases">
        <title>The pathways for chlorine oxyanion respiration interact through the shared metabolite chlorate.</title>
        <authorList>
            <person name="Barnum T.P."/>
            <person name="Cheng Y."/>
            <person name="Hill K.A."/>
            <person name="Lucas L.N."/>
            <person name="Carlson H.K."/>
            <person name="Coates J.D."/>
        </authorList>
    </citation>
    <scope>NUCLEOTIDE SEQUENCE [LARGE SCALE GENOMIC DNA]</scope>
    <source>
        <strain evidence="4">BK-3</strain>
    </source>
</reference>
<dbReference type="GO" id="GO:0006167">
    <property type="term" value="P:AMP biosynthetic process"/>
    <property type="evidence" value="ECO:0007669"/>
    <property type="project" value="TreeGrafter"/>
</dbReference>
<evidence type="ECO:0000313" key="4">
    <source>
        <dbReference type="EMBL" id="TVT58128.1"/>
    </source>
</evidence>
<gene>
    <name evidence="4" type="primary">nudE</name>
    <name evidence="4" type="ORF">FHK82_05290</name>
</gene>
<dbReference type="PANTHER" id="PTHR21340">
    <property type="entry name" value="DIADENOSINE 5,5-P1,P4-TETRAPHOSPHATE PYROPHOSPHOHYDROLASE MUTT"/>
    <property type="match status" value="1"/>
</dbReference>
<dbReference type="PROSITE" id="PS51462">
    <property type="entry name" value="NUDIX"/>
    <property type="match status" value="1"/>
</dbReference>
<dbReference type="InterPro" id="IPR051325">
    <property type="entry name" value="Nudix_hydrolase_domain"/>
</dbReference>
<evidence type="ECO:0000256" key="2">
    <source>
        <dbReference type="ARBA" id="ARBA00022801"/>
    </source>
</evidence>
<dbReference type="STRING" id="1543721.AAY24_11490"/>
<name>A0A558DAU9_9GAMM</name>
<dbReference type="InterPro" id="IPR015797">
    <property type="entry name" value="NUDIX_hydrolase-like_dom_sf"/>
</dbReference>
<dbReference type="PROSITE" id="PS00893">
    <property type="entry name" value="NUDIX_BOX"/>
    <property type="match status" value="1"/>
</dbReference>
<dbReference type="FunFam" id="3.90.79.10:FF:000006">
    <property type="entry name" value="ADP compounds hydrolase NudE"/>
    <property type="match status" value="1"/>
</dbReference>
<evidence type="ECO:0000259" key="3">
    <source>
        <dbReference type="PROSITE" id="PS51462"/>
    </source>
</evidence>
<dbReference type="GO" id="GO:0006754">
    <property type="term" value="P:ATP biosynthetic process"/>
    <property type="evidence" value="ECO:0007669"/>
    <property type="project" value="TreeGrafter"/>
</dbReference>
<dbReference type="PANTHER" id="PTHR21340:SF0">
    <property type="entry name" value="BIS(5'-NUCLEOSYL)-TETRAPHOSPHATASE [ASYMMETRICAL]"/>
    <property type="match status" value="1"/>
</dbReference>
<dbReference type="SUPFAM" id="SSF55811">
    <property type="entry name" value="Nudix"/>
    <property type="match status" value="1"/>
</dbReference>
<feature type="domain" description="Nudix hydrolase" evidence="3">
    <location>
        <begin position="39"/>
        <end position="173"/>
    </location>
</feature>
<dbReference type="InterPro" id="IPR000086">
    <property type="entry name" value="NUDIX_hydrolase_dom"/>
</dbReference>
<dbReference type="InterPro" id="IPR020084">
    <property type="entry name" value="NUDIX_hydrolase_CS"/>
</dbReference>
<evidence type="ECO:0000313" key="5">
    <source>
        <dbReference type="Proteomes" id="UP000317355"/>
    </source>
</evidence>
<evidence type="ECO:0000256" key="1">
    <source>
        <dbReference type="ARBA" id="ARBA00001946"/>
    </source>
</evidence>